<evidence type="ECO:0000313" key="9">
    <source>
        <dbReference type="EMBL" id="TPD62623.1"/>
    </source>
</evidence>
<feature type="active site" evidence="6">
    <location>
        <position position="119"/>
    </location>
</feature>
<dbReference type="GO" id="GO:0016020">
    <property type="term" value="C:membrane"/>
    <property type="evidence" value="ECO:0007669"/>
    <property type="project" value="UniProtKB-SubCell"/>
</dbReference>
<dbReference type="PROSITE" id="PS00761">
    <property type="entry name" value="SPASE_I_3"/>
    <property type="match status" value="1"/>
</dbReference>
<dbReference type="RefSeq" id="WP_139937873.1">
    <property type="nucleotide sequence ID" value="NZ_JBHSYP010000022.1"/>
</dbReference>
<keyword evidence="5 7" id="KW-0378">Hydrolase</keyword>
<dbReference type="InterPro" id="IPR000223">
    <property type="entry name" value="Pept_S26A_signal_pept_1"/>
</dbReference>
<comment type="subcellular location">
    <subcellularLocation>
        <location evidence="7">Membrane</location>
        <topology evidence="7">Single-pass type II membrane protein</topology>
    </subcellularLocation>
</comment>
<feature type="active site" evidence="6">
    <location>
        <position position="58"/>
    </location>
</feature>
<dbReference type="InterPro" id="IPR019757">
    <property type="entry name" value="Pept_S26A_signal_pept_1_Lys-AS"/>
</dbReference>
<comment type="caution">
    <text evidence="9">The sequence shown here is derived from an EMBL/GenBank/DDBJ whole genome shotgun (WGS) entry which is preliminary data.</text>
</comment>
<keyword evidence="10" id="KW-1185">Reference proteome</keyword>
<dbReference type="GO" id="GO:0006465">
    <property type="term" value="P:signal peptide processing"/>
    <property type="evidence" value="ECO:0007669"/>
    <property type="project" value="InterPro"/>
</dbReference>
<dbReference type="Gene3D" id="2.10.109.10">
    <property type="entry name" value="Umud Fragment, subunit A"/>
    <property type="match status" value="1"/>
</dbReference>
<keyword evidence="7" id="KW-0812">Transmembrane</keyword>
<protein>
    <recommendedName>
        <fullName evidence="4 7">Signal peptidase I</fullName>
        <ecNumber evidence="3 7">3.4.21.89</ecNumber>
    </recommendedName>
</protein>
<evidence type="ECO:0000313" key="10">
    <source>
        <dbReference type="Proteomes" id="UP000319148"/>
    </source>
</evidence>
<comment type="catalytic activity">
    <reaction evidence="1 7">
        <text>Cleavage of hydrophobic, N-terminal signal or leader sequences from secreted and periplasmic proteins.</text>
        <dbReference type="EC" id="3.4.21.89"/>
    </reaction>
</comment>
<keyword evidence="7" id="KW-1133">Transmembrane helix</keyword>
<evidence type="ECO:0000256" key="6">
    <source>
        <dbReference type="PIRSR" id="PIRSR600223-1"/>
    </source>
</evidence>
<comment type="similarity">
    <text evidence="2 7">Belongs to the peptidase S26 family.</text>
</comment>
<evidence type="ECO:0000256" key="7">
    <source>
        <dbReference type="RuleBase" id="RU362042"/>
    </source>
</evidence>
<dbReference type="CDD" id="cd06530">
    <property type="entry name" value="S26_SPase_I"/>
    <property type="match status" value="1"/>
</dbReference>
<keyword evidence="7" id="KW-0472">Membrane</keyword>
<feature type="transmembrane region" description="Helical" evidence="7">
    <location>
        <begin position="27"/>
        <end position="48"/>
    </location>
</feature>
<dbReference type="PANTHER" id="PTHR43390:SF1">
    <property type="entry name" value="CHLOROPLAST PROCESSING PEPTIDASE"/>
    <property type="match status" value="1"/>
</dbReference>
<dbReference type="InterPro" id="IPR036286">
    <property type="entry name" value="LexA/Signal_pep-like_sf"/>
</dbReference>
<evidence type="ECO:0000259" key="8">
    <source>
        <dbReference type="Pfam" id="PF10502"/>
    </source>
</evidence>
<evidence type="ECO:0000256" key="2">
    <source>
        <dbReference type="ARBA" id="ARBA00009370"/>
    </source>
</evidence>
<evidence type="ECO:0000256" key="3">
    <source>
        <dbReference type="ARBA" id="ARBA00013208"/>
    </source>
</evidence>
<keyword evidence="7" id="KW-0645">Protease</keyword>
<sequence>MTENTKDQPQTSAEVKKTVEIKKEESWLEFASTVGLAVLIAIIFRSFIYQPFTIPSESMLNNLMVGDYLLVSKFSYGYSHHSLPFSPPLFSGRIFESPVERGDVAVFRLPRDPGTYYIKRILGLPGDRIQMKKSVLYINGEAVKRERLEDYVRIKNGRQEVFKQYRETLPSGRSYITLDMGYFPGSRADDTPVFRVPEGHYFGIGDNRDNSQDSRFPKSEGVGYIPSENVIGRAEFLTLSFDDQAALWEFWKWFPKERRERFFTKIK</sequence>
<accession>A0A501PQ99</accession>
<gene>
    <name evidence="9" type="primary">lepB</name>
    <name evidence="9" type="ORF">FIV46_00640</name>
</gene>
<dbReference type="Pfam" id="PF10502">
    <property type="entry name" value="Peptidase_S26"/>
    <property type="match status" value="1"/>
</dbReference>
<name>A0A501PQ99_9PROT</name>
<organism evidence="9 10">
    <name type="scientific">Emcibacter nanhaiensis</name>
    <dbReference type="NCBI Taxonomy" id="1505037"/>
    <lineage>
        <taxon>Bacteria</taxon>
        <taxon>Pseudomonadati</taxon>
        <taxon>Pseudomonadota</taxon>
        <taxon>Alphaproteobacteria</taxon>
        <taxon>Emcibacterales</taxon>
        <taxon>Emcibacteraceae</taxon>
        <taxon>Emcibacter</taxon>
    </lineage>
</organism>
<dbReference type="Proteomes" id="UP000319148">
    <property type="component" value="Unassembled WGS sequence"/>
</dbReference>
<proteinExistence type="inferred from homology"/>
<dbReference type="InterPro" id="IPR019758">
    <property type="entry name" value="Pept_S26A_signal_pept_1_CS"/>
</dbReference>
<dbReference type="AlphaFoldDB" id="A0A501PQ99"/>
<evidence type="ECO:0000256" key="4">
    <source>
        <dbReference type="ARBA" id="ARBA00019232"/>
    </source>
</evidence>
<dbReference type="PANTHER" id="PTHR43390">
    <property type="entry name" value="SIGNAL PEPTIDASE I"/>
    <property type="match status" value="1"/>
</dbReference>
<dbReference type="EMBL" id="VFIY01000004">
    <property type="protein sequence ID" value="TPD62623.1"/>
    <property type="molecule type" value="Genomic_DNA"/>
</dbReference>
<dbReference type="PRINTS" id="PR00727">
    <property type="entry name" value="LEADERPTASE"/>
</dbReference>
<evidence type="ECO:0000256" key="1">
    <source>
        <dbReference type="ARBA" id="ARBA00000677"/>
    </source>
</evidence>
<dbReference type="GO" id="GO:0009003">
    <property type="term" value="F:signal peptidase activity"/>
    <property type="evidence" value="ECO:0007669"/>
    <property type="project" value="UniProtKB-EC"/>
</dbReference>
<dbReference type="SUPFAM" id="SSF51306">
    <property type="entry name" value="LexA/Signal peptidase"/>
    <property type="match status" value="1"/>
</dbReference>
<reference evidence="10" key="1">
    <citation type="submission" date="2019-06" db="EMBL/GenBank/DDBJ databases">
        <title>The complete genome of Emcibacter congregatus ZYLT.</title>
        <authorList>
            <person name="Zhao Z."/>
        </authorList>
    </citation>
    <scope>NUCLEOTIDE SEQUENCE [LARGE SCALE GENOMIC DNA]</scope>
    <source>
        <strain evidence="10">MCCC 1A06723</strain>
    </source>
</reference>
<dbReference type="InterPro" id="IPR019533">
    <property type="entry name" value="Peptidase_S26"/>
</dbReference>
<feature type="domain" description="Peptidase S26" evidence="8">
    <location>
        <begin position="28"/>
        <end position="237"/>
    </location>
</feature>
<dbReference type="PROSITE" id="PS00760">
    <property type="entry name" value="SPASE_I_2"/>
    <property type="match status" value="1"/>
</dbReference>
<dbReference type="NCBIfam" id="TIGR02227">
    <property type="entry name" value="sigpep_I_bact"/>
    <property type="match status" value="1"/>
</dbReference>
<dbReference type="GO" id="GO:0004252">
    <property type="term" value="F:serine-type endopeptidase activity"/>
    <property type="evidence" value="ECO:0007669"/>
    <property type="project" value="InterPro"/>
</dbReference>
<dbReference type="OrthoDB" id="9815782at2"/>
<dbReference type="EC" id="3.4.21.89" evidence="3 7"/>
<evidence type="ECO:0000256" key="5">
    <source>
        <dbReference type="ARBA" id="ARBA00022801"/>
    </source>
</evidence>